<keyword evidence="2 5" id="KW-0812">Transmembrane</keyword>
<feature type="transmembrane region" description="Helical" evidence="5">
    <location>
        <begin position="44"/>
        <end position="64"/>
    </location>
</feature>
<dbReference type="PANTHER" id="PTHR23112:SF0">
    <property type="entry name" value="TRANSMEMBRANE PROTEIN 116"/>
    <property type="match status" value="1"/>
</dbReference>
<dbReference type="GO" id="GO:0007189">
    <property type="term" value="P:adenylate cyclase-activating G protein-coupled receptor signaling pathway"/>
    <property type="evidence" value="ECO:0007669"/>
    <property type="project" value="TreeGrafter"/>
</dbReference>
<comment type="subcellular location">
    <subcellularLocation>
        <location evidence="1">Membrane</location>
        <topology evidence="1">Multi-pass membrane protein</topology>
    </subcellularLocation>
</comment>
<keyword evidence="8" id="KW-1185">Reference proteome</keyword>
<dbReference type="EMBL" id="CAJJDM010000040">
    <property type="protein sequence ID" value="CAD8067760.1"/>
    <property type="molecule type" value="Genomic_DNA"/>
</dbReference>
<feature type="transmembrane region" description="Helical" evidence="5">
    <location>
        <begin position="252"/>
        <end position="274"/>
    </location>
</feature>
<evidence type="ECO:0000256" key="5">
    <source>
        <dbReference type="SAM" id="Phobius"/>
    </source>
</evidence>
<dbReference type="OMA" id="FVWFGGI"/>
<dbReference type="GO" id="GO:0004930">
    <property type="term" value="F:G protein-coupled receptor activity"/>
    <property type="evidence" value="ECO:0007669"/>
    <property type="project" value="TreeGrafter"/>
</dbReference>
<evidence type="ECO:0000256" key="1">
    <source>
        <dbReference type="ARBA" id="ARBA00004141"/>
    </source>
</evidence>
<dbReference type="GO" id="GO:0005886">
    <property type="term" value="C:plasma membrane"/>
    <property type="evidence" value="ECO:0007669"/>
    <property type="project" value="TreeGrafter"/>
</dbReference>
<dbReference type="AlphaFoldDB" id="A0A8S1LJ54"/>
<dbReference type="InterPro" id="IPR017452">
    <property type="entry name" value="GPCR_Rhodpsn_7TM"/>
</dbReference>
<feature type="domain" description="G-protein coupled receptors family 1 profile" evidence="6">
    <location>
        <begin position="23"/>
        <end position="272"/>
    </location>
</feature>
<accession>A0A8S1LJ54</accession>
<reference evidence="7" key="1">
    <citation type="submission" date="2021-01" db="EMBL/GenBank/DDBJ databases">
        <authorList>
            <consortium name="Genoscope - CEA"/>
            <person name="William W."/>
        </authorList>
    </citation>
    <scope>NUCLEOTIDE SEQUENCE</scope>
</reference>
<evidence type="ECO:0000256" key="3">
    <source>
        <dbReference type="ARBA" id="ARBA00022989"/>
    </source>
</evidence>
<dbReference type="Proteomes" id="UP000688137">
    <property type="component" value="Unassembled WGS sequence"/>
</dbReference>
<gene>
    <name evidence="7" type="ORF">PPRIM_AZ9-3.1.T0410152</name>
</gene>
<evidence type="ECO:0000313" key="8">
    <source>
        <dbReference type="Proteomes" id="UP000688137"/>
    </source>
</evidence>
<protein>
    <recommendedName>
        <fullName evidence="6">G-protein coupled receptors family 1 profile domain-containing protein</fullName>
    </recommendedName>
</protein>
<evidence type="ECO:0000256" key="4">
    <source>
        <dbReference type="ARBA" id="ARBA00023136"/>
    </source>
</evidence>
<dbReference type="PANTHER" id="PTHR23112">
    <property type="entry name" value="G PROTEIN-COUPLED RECEPTOR 157-RELATED"/>
    <property type="match status" value="1"/>
</dbReference>
<proteinExistence type="predicted"/>
<keyword evidence="4 5" id="KW-0472">Membrane</keyword>
<feature type="transmembrane region" description="Helical" evidence="5">
    <location>
        <begin position="222"/>
        <end position="246"/>
    </location>
</feature>
<sequence length="310" mass="35855">MQEIGSTLYLTLLIIISVLSLIGCSVLLFDYFKQRFNANLAAKLLAILSISDAIYVIAVIVNPIAQNDGAFCAIQALFKQSSSVSTFIVNFFFCLTTYLTIVKNIDITEDKYYKYKRNSKIFSILFPFLIALVPITYNGYGIQYNICSFKTENAYWVGEFFLFYVPFGFLFGASLFFLLKIQNFLKEIQSNKLGLDDFRINRRTLITQNSQITVGEQYTRFLLYYTLVHLFCWLPIIISSLFNIIWKRNFLWFGRISYLCACSQGFLDFVLFMISKRVSSQSYVYERNNSILTADPIDIYRGSVVYNSTL</sequence>
<evidence type="ECO:0000256" key="2">
    <source>
        <dbReference type="ARBA" id="ARBA00022692"/>
    </source>
</evidence>
<feature type="transmembrane region" description="Helical" evidence="5">
    <location>
        <begin position="160"/>
        <end position="179"/>
    </location>
</feature>
<evidence type="ECO:0000313" key="7">
    <source>
        <dbReference type="EMBL" id="CAD8067760.1"/>
    </source>
</evidence>
<feature type="transmembrane region" description="Helical" evidence="5">
    <location>
        <begin position="84"/>
        <end position="101"/>
    </location>
</feature>
<dbReference type="PROSITE" id="PS50262">
    <property type="entry name" value="G_PROTEIN_RECEP_F1_2"/>
    <property type="match status" value="1"/>
</dbReference>
<feature type="transmembrane region" description="Helical" evidence="5">
    <location>
        <begin position="121"/>
        <end position="140"/>
    </location>
</feature>
<comment type="caution">
    <text evidence="7">The sequence shown here is derived from an EMBL/GenBank/DDBJ whole genome shotgun (WGS) entry which is preliminary data.</text>
</comment>
<keyword evidence="3 5" id="KW-1133">Transmembrane helix</keyword>
<name>A0A8S1LJ54_PARPR</name>
<feature type="transmembrane region" description="Helical" evidence="5">
    <location>
        <begin position="6"/>
        <end position="32"/>
    </location>
</feature>
<organism evidence="7 8">
    <name type="scientific">Paramecium primaurelia</name>
    <dbReference type="NCBI Taxonomy" id="5886"/>
    <lineage>
        <taxon>Eukaryota</taxon>
        <taxon>Sar</taxon>
        <taxon>Alveolata</taxon>
        <taxon>Ciliophora</taxon>
        <taxon>Intramacronucleata</taxon>
        <taxon>Oligohymenophorea</taxon>
        <taxon>Peniculida</taxon>
        <taxon>Parameciidae</taxon>
        <taxon>Paramecium</taxon>
    </lineage>
</organism>
<dbReference type="SUPFAM" id="SSF81321">
    <property type="entry name" value="Family A G protein-coupled receptor-like"/>
    <property type="match status" value="1"/>
</dbReference>
<evidence type="ECO:0000259" key="6">
    <source>
        <dbReference type="PROSITE" id="PS50262"/>
    </source>
</evidence>